<dbReference type="GO" id="GO:0016787">
    <property type="term" value="F:hydrolase activity"/>
    <property type="evidence" value="ECO:0007669"/>
    <property type="project" value="UniProtKB-KW"/>
</dbReference>
<keyword evidence="3" id="KW-1133">Transmembrane helix</keyword>
<evidence type="ECO:0000256" key="3">
    <source>
        <dbReference type="SAM" id="Phobius"/>
    </source>
</evidence>
<name>A0A4R2QWG8_9PSEU</name>
<sequence>MASDPPPEQPPAKKPGVGVKIARGVGEVLVTLGIVILLFVFYVLYVTNWMSAGKQAEATDKLDDKWRNERALNPEPLAGESFARLYIPSFGVDYKYAIQEGTGTESLDLGPGHYTGTAMPGEPGNFAIAGHRDGKGAPFNDLDLLESCDSIIAETADSFYVYRVLPKKEEVGHWANGPGKRPLCGKVQPLRAPDAPDGGLYGDTYGQEIVDPSQGEVINPIPNRPEDAAPPAQQAALLTLTTCHPRFSDRERLIIHAVLVKQYAKAEGKSGELPKEMTEAQG</sequence>
<dbReference type="InterPro" id="IPR005754">
    <property type="entry name" value="Sortase"/>
</dbReference>
<keyword evidence="5" id="KW-1185">Reference proteome</keyword>
<dbReference type="Gene3D" id="2.40.260.10">
    <property type="entry name" value="Sortase"/>
    <property type="match status" value="1"/>
</dbReference>
<dbReference type="SUPFAM" id="SSF63817">
    <property type="entry name" value="Sortase"/>
    <property type="match status" value="2"/>
</dbReference>
<keyword evidence="3" id="KW-0472">Membrane</keyword>
<feature type="active site" description="Proton donor/acceptor" evidence="2">
    <location>
        <position position="131"/>
    </location>
</feature>
<dbReference type="AlphaFoldDB" id="A0A4R2QWG8"/>
<dbReference type="EMBL" id="SLXQ01000003">
    <property type="protein sequence ID" value="TCP54047.1"/>
    <property type="molecule type" value="Genomic_DNA"/>
</dbReference>
<dbReference type="CDD" id="cd05830">
    <property type="entry name" value="Sortase_E"/>
    <property type="match status" value="1"/>
</dbReference>
<gene>
    <name evidence="4" type="ORF">EV191_10387</name>
</gene>
<reference evidence="4 5" key="1">
    <citation type="submission" date="2019-03" db="EMBL/GenBank/DDBJ databases">
        <title>Genomic Encyclopedia of Type Strains, Phase IV (KMG-IV): sequencing the most valuable type-strain genomes for metagenomic binning, comparative biology and taxonomic classification.</title>
        <authorList>
            <person name="Goeker M."/>
        </authorList>
    </citation>
    <scope>NUCLEOTIDE SEQUENCE [LARGE SCALE GENOMIC DNA]</scope>
    <source>
        <strain evidence="4 5">DSM 45765</strain>
    </source>
</reference>
<feature type="active site" description="Acyl-thioester intermediate" evidence="2">
    <location>
        <position position="243"/>
    </location>
</feature>
<keyword evidence="3" id="KW-0812">Transmembrane</keyword>
<accession>A0A4R2QWG8</accession>
<proteinExistence type="predicted"/>
<evidence type="ECO:0000313" key="5">
    <source>
        <dbReference type="Proteomes" id="UP000294911"/>
    </source>
</evidence>
<feature type="transmembrane region" description="Helical" evidence="3">
    <location>
        <begin position="28"/>
        <end position="46"/>
    </location>
</feature>
<dbReference type="Proteomes" id="UP000294911">
    <property type="component" value="Unassembled WGS sequence"/>
</dbReference>
<dbReference type="InterPro" id="IPR023365">
    <property type="entry name" value="Sortase_dom-sf"/>
</dbReference>
<organism evidence="4 5">
    <name type="scientific">Tamaricihabitans halophyticus</name>
    <dbReference type="NCBI Taxonomy" id="1262583"/>
    <lineage>
        <taxon>Bacteria</taxon>
        <taxon>Bacillati</taxon>
        <taxon>Actinomycetota</taxon>
        <taxon>Actinomycetes</taxon>
        <taxon>Pseudonocardiales</taxon>
        <taxon>Pseudonocardiaceae</taxon>
        <taxon>Tamaricihabitans</taxon>
    </lineage>
</organism>
<evidence type="ECO:0000256" key="2">
    <source>
        <dbReference type="PIRSR" id="PIRSR605754-1"/>
    </source>
</evidence>
<dbReference type="NCBIfam" id="NF033747">
    <property type="entry name" value="class_E_sortase"/>
    <property type="match status" value="1"/>
</dbReference>
<dbReference type="Pfam" id="PF04203">
    <property type="entry name" value="Sortase"/>
    <property type="match status" value="1"/>
</dbReference>
<dbReference type="InterPro" id="IPR042003">
    <property type="entry name" value="Sortase_E"/>
</dbReference>
<comment type="caution">
    <text evidence="4">The sequence shown here is derived from an EMBL/GenBank/DDBJ whole genome shotgun (WGS) entry which is preliminary data.</text>
</comment>
<evidence type="ECO:0000256" key="1">
    <source>
        <dbReference type="ARBA" id="ARBA00022801"/>
    </source>
</evidence>
<keyword evidence="1" id="KW-0378">Hydrolase</keyword>
<protein>
    <submittedName>
        <fullName evidence="4">LPXTG-site transpeptidase (Sortase) family protein</fullName>
    </submittedName>
</protein>
<dbReference type="InterPro" id="IPR053465">
    <property type="entry name" value="Sortase_Class_E"/>
</dbReference>
<evidence type="ECO:0000313" key="4">
    <source>
        <dbReference type="EMBL" id="TCP54047.1"/>
    </source>
</evidence>